<sequence length="165" mass="19316">MILIDAFINSLKLPNKNAMFKLNRVGMDIVVFYLFILILIVSIPHLVLQLQMTDGLAGGLPVILKLIYFFMFYYLPLTIAVFLFISIMAYVGVAIAKLMKRKLRYQIIWKLLAFTTTIPFFAYMLLASLFPIRDKYLLLAIVYSFIMLIFMILKYPKRRIRKKAK</sequence>
<feature type="transmembrane region" description="Helical" evidence="1">
    <location>
        <begin position="25"/>
        <end position="47"/>
    </location>
</feature>
<feature type="transmembrane region" description="Helical" evidence="1">
    <location>
        <begin position="107"/>
        <end position="130"/>
    </location>
</feature>
<feature type="transmembrane region" description="Helical" evidence="1">
    <location>
        <begin position="136"/>
        <end position="155"/>
    </location>
</feature>
<gene>
    <name evidence="2" type="ORF">GCM10007971_18810</name>
</gene>
<keyword evidence="1" id="KW-0812">Transmembrane</keyword>
<comment type="caution">
    <text evidence="2">The sequence shown here is derived from an EMBL/GenBank/DDBJ whole genome shotgun (WGS) entry which is preliminary data.</text>
</comment>
<evidence type="ECO:0000313" key="2">
    <source>
        <dbReference type="EMBL" id="GGN57648.1"/>
    </source>
</evidence>
<reference evidence="2" key="1">
    <citation type="journal article" date="2014" name="Int. J. Syst. Evol. Microbiol.">
        <title>Complete genome sequence of Corynebacterium casei LMG S-19264T (=DSM 44701T), isolated from a smear-ripened cheese.</title>
        <authorList>
            <consortium name="US DOE Joint Genome Institute (JGI-PGF)"/>
            <person name="Walter F."/>
            <person name="Albersmeier A."/>
            <person name="Kalinowski J."/>
            <person name="Ruckert C."/>
        </authorList>
    </citation>
    <scope>NUCLEOTIDE SEQUENCE</scope>
    <source>
        <strain evidence="2">JCM 17251</strain>
    </source>
</reference>
<dbReference type="RefSeq" id="WP_156855349.1">
    <property type="nucleotide sequence ID" value="NZ_BMOS01000011.1"/>
</dbReference>
<dbReference type="EMBL" id="BMOS01000011">
    <property type="protein sequence ID" value="GGN57648.1"/>
    <property type="molecule type" value="Genomic_DNA"/>
</dbReference>
<keyword evidence="1" id="KW-0472">Membrane</keyword>
<dbReference type="InterPro" id="IPR009574">
    <property type="entry name" value="DUF1189"/>
</dbReference>
<feature type="transmembrane region" description="Helical" evidence="1">
    <location>
        <begin position="67"/>
        <end position="95"/>
    </location>
</feature>
<dbReference type="Pfam" id="PF06691">
    <property type="entry name" value="DUF1189"/>
    <property type="match status" value="1"/>
</dbReference>
<dbReference type="Proteomes" id="UP000624041">
    <property type="component" value="Unassembled WGS sequence"/>
</dbReference>
<evidence type="ECO:0000256" key="1">
    <source>
        <dbReference type="SAM" id="Phobius"/>
    </source>
</evidence>
<keyword evidence="1" id="KW-1133">Transmembrane helix</keyword>
<evidence type="ECO:0008006" key="4">
    <source>
        <dbReference type="Google" id="ProtNLM"/>
    </source>
</evidence>
<name>A0A918D1R8_9BACI</name>
<dbReference type="AlphaFoldDB" id="A0A918D1R8"/>
<reference evidence="2" key="2">
    <citation type="submission" date="2020-09" db="EMBL/GenBank/DDBJ databases">
        <authorList>
            <person name="Sun Q."/>
            <person name="Ohkuma M."/>
        </authorList>
    </citation>
    <scope>NUCLEOTIDE SEQUENCE</scope>
    <source>
        <strain evidence="2">JCM 17251</strain>
    </source>
</reference>
<keyword evidence="3" id="KW-1185">Reference proteome</keyword>
<proteinExistence type="predicted"/>
<organism evidence="2 3">
    <name type="scientific">Oceanobacillus indicireducens</name>
    <dbReference type="NCBI Taxonomy" id="1004261"/>
    <lineage>
        <taxon>Bacteria</taxon>
        <taxon>Bacillati</taxon>
        <taxon>Bacillota</taxon>
        <taxon>Bacilli</taxon>
        <taxon>Bacillales</taxon>
        <taxon>Bacillaceae</taxon>
        <taxon>Oceanobacillus</taxon>
    </lineage>
</organism>
<accession>A0A918D1R8</accession>
<protein>
    <recommendedName>
        <fullName evidence="4">DUF1189 domain-containing protein</fullName>
    </recommendedName>
</protein>
<evidence type="ECO:0000313" key="3">
    <source>
        <dbReference type="Proteomes" id="UP000624041"/>
    </source>
</evidence>